<dbReference type="AlphaFoldDB" id="A0A4Z2EPL6"/>
<feature type="region of interest" description="Disordered" evidence="1">
    <location>
        <begin position="28"/>
        <end position="101"/>
    </location>
</feature>
<evidence type="ECO:0000313" key="2">
    <source>
        <dbReference type="EMBL" id="TNN30897.1"/>
    </source>
</evidence>
<gene>
    <name evidence="2" type="ORF">EYF80_058952</name>
</gene>
<feature type="compositionally biased region" description="Low complexity" evidence="1">
    <location>
        <begin position="140"/>
        <end position="151"/>
    </location>
</feature>
<dbReference type="EMBL" id="SRLO01004014">
    <property type="protein sequence ID" value="TNN30897.1"/>
    <property type="molecule type" value="Genomic_DNA"/>
</dbReference>
<feature type="compositionally biased region" description="Basic and acidic residues" evidence="1">
    <location>
        <begin position="48"/>
        <end position="64"/>
    </location>
</feature>
<protein>
    <submittedName>
        <fullName evidence="2">Uncharacterized protein</fullName>
    </submittedName>
</protein>
<organism evidence="2 3">
    <name type="scientific">Liparis tanakae</name>
    <name type="common">Tanaka's snailfish</name>
    <dbReference type="NCBI Taxonomy" id="230148"/>
    <lineage>
        <taxon>Eukaryota</taxon>
        <taxon>Metazoa</taxon>
        <taxon>Chordata</taxon>
        <taxon>Craniata</taxon>
        <taxon>Vertebrata</taxon>
        <taxon>Euteleostomi</taxon>
        <taxon>Actinopterygii</taxon>
        <taxon>Neopterygii</taxon>
        <taxon>Teleostei</taxon>
        <taxon>Neoteleostei</taxon>
        <taxon>Acanthomorphata</taxon>
        <taxon>Eupercaria</taxon>
        <taxon>Perciformes</taxon>
        <taxon>Cottioidei</taxon>
        <taxon>Cottales</taxon>
        <taxon>Liparidae</taxon>
        <taxon>Liparis</taxon>
    </lineage>
</organism>
<feature type="region of interest" description="Disordered" evidence="1">
    <location>
        <begin position="120"/>
        <end position="207"/>
    </location>
</feature>
<feature type="compositionally biased region" description="Low complexity" evidence="1">
    <location>
        <begin position="75"/>
        <end position="86"/>
    </location>
</feature>
<accession>A0A4Z2EPL6</accession>
<name>A0A4Z2EPL6_9TELE</name>
<feature type="compositionally biased region" description="Low complexity" evidence="1">
    <location>
        <begin position="120"/>
        <end position="130"/>
    </location>
</feature>
<sequence>MRSVMGSQVNRLWLSAAWSTGTAPHAANMAAHSHAHRRAIAGRCSRGRRTEEDGGGRRREEVRKGGGRAAGGSFSGPSPSSSAHGPTRLKRRAAPITGYGHRRVTRAPSWASLKPTCARPLAAPPRAASPYTLPGPPRARLPGLKPPGRGRTASRGGQKRRLVPPGRRYRGSLTGHRRPDGDPPRGGGGAAEARRKRGGGAAARSTSSLSSFWPASSFSSSFCAFPPFEEEQASSPGALGLVASPCQPHDESMIHVFMSAG</sequence>
<evidence type="ECO:0000313" key="3">
    <source>
        <dbReference type="Proteomes" id="UP000314294"/>
    </source>
</evidence>
<feature type="compositionally biased region" description="Basic residues" evidence="1">
    <location>
        <begin position="157"/>
        <end position="170"/>
    </location>
</feature>
<dbReference type="Proteomes" id="UP000314294">
    <property type="component" value="Unassembled WGS sequence"/>
</dbReference>
<proteinExistence type="predicted"/>
<keyword evidence="3" id="KW-1185">Reference proteome</keyword>
<reference evidence="2 3" key="1">
    <citation type="submission" date="2019-03" db="EMBL/GenBank/DDBJ databases">
        <title>First draft genome of Liparis tanakae, snailfish: a comprehensive survey of snailfish specific genes.</title>
        <authorList>
            <person name="Kim W."/>
            <person name="Song I."/>
            <person name="Jeong J.-H."/>
            <person name="Kim D."/>
            <person name="Kim S."/>
            <person name="Ryu S."/>
            <person name="Song J.Y."/>
            <person name="Lee S.K."/>
        </authorList>
    </citation>
    <scope>NUCLEOTIDE SEQUENCE [LARGE SCALE GENOMIC DNA]</scope>
    <source>
        <tissue evidence="2">Muscle</tissue>
    </source>
</reference>
<evidence type="ECO:0000256" key="1">
    <source>
        <dbReference type="SAM" id="MobiDB-lite"/>
    </source>
</evidence>
<comment type="caution">
    <text evidence="2">The sequence shown here is derived from an EMBL/GenBank/DDBJ whole genome shotgun (WGS) entry which is preliminary data.</text>
</comment>